<dbReference type="HAMAP" id="MF_01325_B">
    <property type="entry name" value="Ribosomal_uL3_B"/>
    <property type="match status" value="1"/>
</dbReference>
<keyword evidence="12" id="KW-1185">Reference proteome</keyword>
<dbReference type="InterPro" id="IPR009000">
    <property type="entry name" value="Transl_B-barrel_sf"/>
</dbReference>
<keyword evidence="6 8" id="KW-0687">Ribonucleoprotein</keyword>
<accession>A0ABQ7ZK54</accession>
<evidence type="ECO:0000256" key="7">
    <source>
        <dbReference type="ARBA" id="ARBA00035209"/>
    </source>
</evidence>
<evidence type="ECO:0000256" key="9">
    <source>
        <dbReference type="SAM" id="Coils"/>
    </source>
</evidence>
<dbReference type="SUPFAM" id="SSF50447">
    <property type="entry name" value="Translation proteins"/>
    <property type="match status" value="1"/>
</dbReference>
<keyword evidence="3" id="KW-0809">Transit peptide</keyword>
<keyword evidence="4 8" id="KW-0689">Ribosomal protein</keyword>
<evidence type="ECO:0000256" key="10">
    <source>
        <dbReference type="SAM" id="MobiDB-lite"/>
    </source>
</evidence>
<evidence type="ECO:0000256" key="4">
    <source>
        <dbReference type="ARBA" id="ARBA00022980"/>
    </source>
</evidence>
<dbReference type="Gene3D" id="2.40.30.10">
    <property type="entry name" value="Translation factors"/>
    <property type="match status" value="1"/>
</dbReference>
<dbReference type="Pfam" id="PF00297">
    <property type="entry name" value="Ribosomal_L3"/>
    <property type="match status" value="1"/>
</dbReference>
<evidence type="ECO:0000313" key="11">
    <source>
        <dbReference type="EMBL" id="KAH0880563.1"/>
    </source>
</evidence>
<dbReference type="PROSITE" id="PS00474">
    <property type="entry name" value="RIBOSOMAL_L3"/>
    <property type="match status" value="1"/>
</dbReference>
<comment type="caution">
    <text evidence="11">The sequence shown here is derived from an EMBL/GenBank/DDBJ whole genome shotgun (WGS) entry which is preliminary data.</text>
</comment>
<dbReference type="Proteomes" id="UP000824890">
    <property type="component" value="Unassembled WGS sequence"/>
</dbReference>
<dbReference type="NCBIfam" id="TIGR03625">
    <property type="entry name" value="L3_bact"/>
    <property type="match status" value="1"/>
</dbReference>
<evidence type="ECO:0000313" key="12">
    <source>
        <dbReference type="Proteomes" id="UP000824890"/>
    </source>
</evidence>
<sequence>MAAVSRGLVSRITQFLSIRSITPTSSQTPPHSSFFLIRRFSSDAGLLDGNESDPTRIIEAKPGEMSRSSKRTGIIAVKCGMTALWDKWGARVPVSILWVDDNIVSQVKTVGKEGIFALQIGCGHKKAKHLTMPVLGHFRAQGVPLKRKLREFPVTEDALLPVGTELGVRHFVPGQFVDVTGITRGKGFQGVMKRYKMKGGPASHGCSKAHRKGGSTGQRDDPGKVFKGRKMPGRMGAEQRTVKNVWVYKIDPARNLIWVRGQIGESLLMLQVPGAEGNFVFIKDAFYKKPDISKLPFPTYLAPEDEDLSELEPLVADLGEVDPFMLADCVVISSEHKDLEKTSENTNASSISFSLAMNPEPSQLQCAACEEPEPPFILTVIKDNVFRRLCADCLLKEHRGLFCPVCLDVYVARPPPDAVNICLLCSSTTHLNCSSSSSDDHFFTCPPCLDPNFSFFPKSLDNDGSGTVLDLQKAKALVAAAEIAVASAKNAAAKLEEEAVNKSIESKDAKEKAKEALEYLEDVKDKASGKKINPRKRKNSDR</sequence>
<comment type="similarity">
    <text evidence="2 8">Belongs to the universal ribosomal protein uL3 family.</text>
</comment>
<evidence type="ECO:0000256" key="5">
    <source>
        <dbReference type="ARBA" id="ARBA00023128"/>
    </source>
</evidence>
<dbReference type="InterPro" id="IPR019926">
    <property type="entry name" value="Ribosomal_uL3_CS"/>
</dbReference>
<reference evidence="11 12" key="1">
    <citation type="submission" date="2021-05" db="EMBL/GenBank/DDBJ databases">
        <title>Genome Assembly of Synthetic Allotetraploid Brassica napus Reveals Homoeologous Exchanges between Subgenomes.</title>
        <authorList>
            <person name="Davis J.T."/>
        </authorList>
    </citation>
    <scope>NUCLEOTIDE SEQUENCE [LARGE SCALE GENOMIC DNA]</scope>
    <source>
        <strain evidence="12">cv. Da-Ae</strain>
        <tissue evidence="11">Seedling</tissue>
    </source>
</reference>
<feature type="region of interest" description="Disordered" evidence="10">
    <location>
        <begin position="199"/>
        <end position="233"/>
    </location>
</feature>
<dbReference type="PANTHER" id="PTHR11229:SF8">
    <property type="entry name" value="LARGE RIBOSOMAL SUBUNIT PROTEIN UL3M"/>
    <property type="match status" value="1"/>
</dbReference>
<keyword evidence="9" id="KW-0175">Coiled coil</keyword>
<evidence type="ECO:0000256" key="2">
    <source>
        <dbReference type="ARBA" id="ARBA00006540"/>
    </source>
</evidence>
<gene>
    <name evidence="11" type="ORF">HID58_067957</name>
</gene>
<dbReference type="InterPro" id="IPR000597">
    <property type="entry name" value="Ribosomal_uL3"/>
</dbReference>
<evidence type="ECO:0000256" key="1">
    <source>
        <dbReference type="ARBA" id="ARBA00004173"/>
    </source>
</evidence>
<keyword evidence="5" id="KW-0496">Mitochondrion</keyword>
<dbReference type="PANTHER" id="PTHR11229">
    <property type="entry name" value="50S RIBOSOMAL PROTEIN L3"/>
    <property type="match status" value="1"/>
</dbReference>
<dbReference type="Gene3D" id="3.30.160.810">
    <property type="match status" value="1"/>
</dbReference>
<comment type="subcellular location">
    <subcellularLocation>
        <location evidence="1">Mitochondrion</location>
    </subcellularLocation>
</comment>
<dbReference type="InterPro" id="IPR019927">
    <property type="entry name" value="Ribosomal_uL3_bac/org-type"/>
</dbReference>
<feature type="coiled-coil region" evidence="9">
    <location>
        <begin position="471"/>
        <end position="530"/>
    </location>
</feature>
<evidence type="ECO:0000256" key="8">
    <source>
        <dbReference type="RuleBase" id="RU003905"/>
    </source>
</evidence>
<evidence type="ECO:0000256" key="6">
    <source>
        <dbReference type="ARBA" id="ARBA00023274"/>
    </source>
</evidence>
<protein>
    <recommendedName>
        <fullName evidence="7">Large ribosomal subunit protein uL3m</fullName>
    </recommendedName>
</protein>
<evidence type="ECO:0000256" key="3">
    <source>
        <dbReference type="ARBA" id="ARBA00022946"/>
    </source>
</evidence>
<dbReference type="EMBL" id="JAGKQM010000015">
    <property type="protein sequence ID" value="KAH0880563.1"/>
    <property type="molecule type" value="Genomic_DNA"/>
</dbReference>
<proteinExistence type="inferred from homology"/>
<name>A0ABQ7ZK54_BRANA</name>
<organism evidence="11 12">
    <name type="scientific">Brassica napus</name>
    <name type="common">Rape</name>
    <dbReference type="NCBI Taxonomy" id="3708"/>
    <lineage>
        <taxon>Eukaryota</taxon>
        <taxon>Viridiplantae</taxon>
        <taxon>Streptophyta</taxon>
        <taxon>Embryophyta</taxon>
        <taxon>Tracheophyta</taxon>
        <taxon>Spermatophyta</taxon>
        <taxon>Magnoliopsida</taxon>
        <taxon>eudicotyledons</taxon>
        <taxon>Gunneridae</taxon>
        <taxon>Pentapetalae</taxon>
        <taxon>rosids</taxon>
        <taxon>malvids</taxon>
        <taxon>Brassicales</taxon>
        <taxon>Brassicaceae</taxon>
        <taxon>Brassiceae</taxon>
        <taxon>Brassica</taxon>
    </lineage>
</organism>